<protein>
    <submittedName>
        <fullName evidence="1">Uncharacterized protein</fullName>
    </submittedName>
</protein>
<dbReference type="AlphaFoldDB" id="A0A1F8HUX6"/>
<proteinExistence type="predicted"/>
<gene>
    <name evidence="1" type="ORF">A2606_03615</name>
</gene>
<sequence>MVYRQAHKDLKSVKRACREPHYSDTNVVVPQLVFWINHSNFDLDIFEKKMHKLVLSLGNIRQWRKVGRQCLGYSFG</sequence>
<accession>A0A1F8HUX6</accession>
<organism evidence="1 2">
    <name type="scientific">Candidatus Yanofskybacteria bacterium RIFOXYD1_FULL_42_10</name>
    <dbReference type="NCBI Taxonomy" id="1802718"/>
    <lineage>
        <taxon>Bacteria</taxon>
        <taxon>Candidatus Yanofskyibacteriota</taxon>
    </lineage>
</organism>
<comment type="caution">
    <text evidence="1">The sequence shown here is derived from an EMBL/GenBank/DDBJ whole genome shotgun (WGS) entry which is preliminary data.</text>
</comment>
<evidence type="ECO:0000313" key="1">
    <source>
        <dbReference type="EMBL" id="OGN40938.1"/>
    </source>
</evidence>
<name>A0A1F8HUX6_9BACT</name>
<evidence type="ECO:0000313" key="2">
    <source>
        <dbReference type="Proteomes" id="UP000178043"/>
    </source>
</evidence>
<dbReference type="EMBL" id="MGLG01000037">
    <property type="protein sequence ID" value="OGN40938.1"/>
    <property type="molecule type" value="Genomic_DNA"/>
</dbReference>
<reference evidence="1 2" key="1">
    <citation type="journal article" date="2016" name="Nat. Commun.">
        <title>Thousands of microbial genomes shed light on interconnected biogeochemical processes in an aquifer system.</title>
        <authorList>
            <person name="Anantharaman K."/>
            <person name="Brown C.T."/>
            <person name="Hug L.A."/>
            <person name="Sharon I."/>
            <person name="Castelle C.J."/>
            <person name="Probst A.J."/>
            <person name="Thomas B.C."/>
            <person name="Singh A."/>
            <person name="Wilkins M.J."/>
            <person name="Karaoz U."/>
            <person name="Brodie E.L."/>
            <person name="Williams K.H."/>
            <person name="Hubbard S.S."/>
            <person name="Banfield J.F."/>
        </authorList>
    </citation>
    <scope>NUCLEOTIDE SEQUENCE [LARGE SCALE GENOMIC DNA]</scope>
</reference>
<dbReference type="Proteomes" id="UP000178043">
    <property type="component" value="Unassembled WGS sequence"/>
</dbReference>